<name>A0A7S3BAN4_9EUKA</name>
<proteinExistence type="predicted"/>
<dbReference type="EMBL" id="HBHX01050344">
    <property type="protein sequence ID" value="CAE0129837.1"/>
    <property type="molecule type" value="Transcribed_RNA"/>
</dbReference>
<protein>
    <recommendedName>
        <fullName evidence="2">JmjC domain-containing protein</fullName>
    </recommendedName>
</protein>
<sequence length="200" mass="21879">MGLESTVWNEAKQGGSLGAFTTHGFAPPVAAQLALELERALPRIFSNHTLKQFWGFKHDTLRAKTGISAHVDFAAINVNFWVTPDVANLNQDSSGIVVYKRWAGHDATTLSALNAYGVDAKTLGLGPRDVKLRVGYQQNRAVLFNSGLFHSTDTINFKPGFENCRINYTLLYGFLESIICPNVERSDASCQAKEGQGQSS</sequence>
<reference evidence="1" key="1">
    <citation type="submission" date="2021-01" db="EMBL/GenBank/DDBJ databases">
        <authorList>
            <person name="Corre E."/>
            <person name="Pelletier E."/>
            <person name="Niang G."/>
            <person name="Scheremetjew M."/>
            <person name="Finn R."/>
            <person name="Kale V."/>
            <person name="Holt S."/>
            <person name="Cochrane G."/>
            <person name="Meng A."/>
            <person name="Brown T."/>
            <person name="Cohen L."/>
        </authorList>
    </citation>
    <scope>NUCLEOTIDE SEQUENCE</scope>
    <source>
        <strain evidence="1">CCMP281</strain>
    </source>
</reference>
<dbReference type="AlphaFoldDB" id="A0A7S3BAN4"/>
<gene>
    <name evidence="1" type="ORF">HERI1096_LOCUS27807</name>
</gene>
<evidence type="ECO:0008006" key="2">
    <source>
        <dbReference type="Google" id="ProtNLM"/>
    </source>
</evidence>
<organism evidence="1">
    <name type="scientific">Haptolina ericina</name>
    <dbReference type="NCBI Taxonomy" id="156174"/>
    <lineage>
        <taxon>Eukaryota</taxon>
        <taxon>Haptista</taxon>
        <taxon>Haptophyta</taxon>
        <taxon>Prymnesiophyceae</taxon>
        <taxon>Prymnesiales</taxon>
        <taxon>Prymnesiaceae</taxon>
        <taxon>Haptolina</taxon>
    </lineage>
</organism>
<evidence type="ECO:0000313" key="1">
    <source>
        <dbReference type="EMBL" id="CAE0129837.1"/>
    </source>
</evidence>
<accession>A0A7S3BAN4</accession>